<protein>
    <recommendedName>
        <fullName evidence="3">Lipoprotein</fullName>
    </recommendedName>
</protein>
<proteinExistence type="predicted"/>
<dbReference type="Proteomes" id="UP000183967">
    <property type="component" value="Unassembled WGS sequence"/>
</dbReference>
<evidence type="ECO:0000313" key="1">
    <source>
        <dbReference type="EMBL" id="SHH65960.1"/>
    </source>
</evidence>
<dbReference type="AlphaFoldDB" id="A0A1M5USS6"/>
<evidence type="ECO:0000313" key="2">
    <source>
        <dbReference type="Proteomes" id="UP000183967"/>
    </source>
</evidence>
<accession>A0A1M5USS6</accession>
<reference evidence="2" key="1">
    <citation type="submission" date="2016-11" db="EMBL/GenBank/DDBJ databases">
        <authorList>
            <person name="Varghese N."/>
            <person name="Submissions S."/>
        </authorList>
    </citation>
    <scope>NUCLEOTIDE SEQUENCE [LARGE SCALE GENOMIC DNA]</scope>
    <source>
        <strain evidence="2">DSM 13643</strain>
    </source>
</reference>
<evidence type="ECO:0008006" key="3">
    <source>
        <dbReference type="Google" id="ProtNLM"/>
    </source>
</evidence>
<dbReference type="RefSeq" id="WP_159430400.1">
    <property type="nucleotide sequence ID" value="NZ_FQXO01000040.1"/>
</dbReference>
<name>A0A1M5USS6_9FIRM</name>
<keyword evidence="2" id="KW-1185">Reference proteome</keyword>
<organism evidence="1 2">
    <name type="scientific">Caloranaerobacter azorensis DSM 13643</name>
    <dbReference type="NCBI Taxonomy" id="1121264"/>
    <lineage>
        <taxon>Bacteria</taxon>
        <taxon>Bacillati</taxon>
        <taxon>Bacillota</taxon>
        <taxon>Tissierellia</taxon>
        <taxon>Tissierellales</taxon>
        <taxon>Thermohalobacteraceae</taxon>
        <taxon>Caloranaerobacter</taxon>
    </lineage>
</organism>
<sequence length="47" mass="5437">MPKKILVVTLVILMIFSLIACSQQNKDIDNNKDHQFTRLIKPQSHCI</sequence>
<dbReference type="EMBL" id="FQXO01000040">
    <property type="protein sequence ID" value="SHH65960.1"/>
    <property type="molecule type" value="Genomic_DNA"/>
</dbReference>
<gene>
    <name evidence="1" type="ORF">SAMN02745135_01568</name>
</gene>
<dbReference type="PROSITE" id="PS51257">
    <property type="entry name" value="PROKAR_LIPOPROTEIN"/>
    <property type="match status" value="1"/>
</dbReference>